<evidence type="ECO:0000256" key="2">
    <source>
        <dbReference type="SAM" id="MobiDB-lite"/>
    </source>
</evidence>
<protein>
    <recommendedName>
        <fullName evidence="5">Bacterial type II secretion system protein E domain-containing protein</fullName>
    </recommendedName>
</protein>
<reference evidence="3 4" key="1">
    <citation type="submission" date="2019-10" db="EMBL/GenBank/DDBJ databases">
        <title>Description of Paenibacillus terricola sp. nov.</title>
        <authorList>
            <person name="Carlier A."/>
            <person name="Qi S."/>
        </authorList>
    </citation>
    <scope>NUCLEOTIDE SEQUENCE [LARGE SCALE GENOMIC DNA]</scope>
    <source>
        <strain evidence="3 4">LMG 31459</strain>
    </source>
</reference>
<evidence type="ECO:0000256" key="1">
    <source>
        <dbReference type="ARBA" id="ARBA00006611"/>
    </source>
</evidence>
<evidence type="ECO:0008006" key="5">
    <source>
        <dbReference type="Google" id="ProtNLM"/>
    </source>
</evidence>
<dbReference type="Proteomes" id="UP000596857">
    <property type="component" value="Unassembled WGS sequence"/>
</dbReference>
<dbReference type="Gene3D" id="3.40.50.300">
    <property type="entry name" value="P-loop containing nucleotide triphosphate hydrolases"/>
    <property type="match status" value="1"/>
</dbReference>
<dbReference type="InterPro" id="IPR050921">
    <property type="entry name" value="T4SS_GSP_E_ATPase"/>
</dbReference>
<accession>A0ABX1YIY3</accession>
<dbReference type="EMBL" id="WHOB01000039">
    <property type="protein sequence ID" value="NOU80106.1"/>
    <property type="molecule type" value="Genomic_DNA"/>
</dbReference>
<gene>
    <name evidence="3" type="ORF">GC101_14640</name>
</gene>
<dbReference type="PANTHER" id="PTHR30486">
    <property type="entry name" value="TWITCHING MOTILITY PROTEIN PILT"/>
    <property type="match status" value="1"/>
</dbReference>
<keyword evidence="4" id="KW-1185">Reference proteome</keyword>
<feature type="region of interest" description="Disordered" evidence="2">
    <location>
        <begin position="15"/>
        <end position="39"/>
    </location>
</feature>
<organism evidence="3 4">
    <name type="scientific">Paenibacillus phytohabitans</name>
    <dbReference type="NCBI Taxonomy" id="2654978"/>
    <lineage>
        <taxon>Bacteria</taxon>
        <taxon>Bacillati</taxon>
        <taxon>Bacillota</taxon>
        <taxon>Bacilli</taxon>
        <taxon>Bacillales</taxon>
        <taxon>Paenibacillaceae</taxon>
        <taxon>Paenibacillus</taxon>
    </lineage>
</organism>
<comment type="caution">
    <text evidence="3">The sequence shown here is derived from an EMBL/GenBank/DDBJ whole genome shotgun (WGS) entry which is preliminary data.</text>
</comment>
<evidence type="ECO:0000313" key="3">
    <source>
        <dbReference type="EMBL" id="NOU80106.1"/>
    </source>
</evidence>
<comment type="similarity">
    <text evidence="1">Belongs to the GSP E family.</text>
</comment>
<dbReference type="PANTHER" id="PTHR30486:SF6">
    <property type="entry name" value="TYPE IV PILUS RETRACTATION ATPASE PILT"/>
    <property type="match status" value="1"/>
</dbReference>
<evidence type="ECO:0000313" key="4">
    <source>
        <dbReference type="Proteomes" id="UP000596857"/>
    </source>
</evidence>
<name>A0ABX1YIY3_9BACL</name>
<dbReference type="SUPFAM" id="SSF52540">
    <property type="entry name" value="P-loop containing nucleoside triphosphate hydrolases"/>
    <property type="match status" value="1"/>
</dbReference>
<dbReference type="InterPro" id="IPR027417">
    <property type="entry name" value="P-loop_NTPase"/>
</dbReference>
<sequence length="528" mass="60128">MIEYPDEAWPLKQGRIPSRWTPLDPEHGRRQEEEDGSGLALSGLAKETEDIRLFSLKQSVLRTSKPGKEDFYGFLQKMKSEMNAGLEREDDSYFELNAKALIGDLQAVSFFMNEIEKYLRRTPFTGKVPEAYRTAAEALFHEWKGFGPAYRWFTDRAYSESTGLQMIGRQIFYNHQGRFVAYPYEMPSLDRVEQLKRSLLKSDPNKKLNKDNPSVEFKMDDPLWPGRFIRLAIWVSPRVWEGFTTISLRRQVVEFLDLDDQAGTECIPAEAIELIRALTGTFRNTIIAGAVGSGKTTFANTIVGEQLLGSSSCMGVVMIEKHPESILPYQIKGHRIIPIQASNEELMEVGVESLRHDPNILYMTEMRYNEWEFYLWSGEKGYDGITGTFHTVDSEDIPYQGAFAVSTRIGGSLKGHLISALKSCELVFILESVPDGKKRLARISEVFYEEASNSVFANDLMRWEPEQSAWSYNDKLTPGLMLKMKKKNARATRIMLQELGHLAAQKPMVDPLKESLKSRIVLNELGRG</sequence>
<dbReference type="RefSeq" id="WP_171717832.1">
    <property type="nucleotide sequence ID" value="NZ_WHOB01000039.1"/>
</dbReference>
<proteinExistence type="inferred from homology"/>